<accession>A0ABV7RDR9</accession>
<evidence type="ECO:0000313" key="2">
    <source>
        <dbReference type="Proteomes" id="UP001595721"/>
    </source>
</evidence>
<sequence>MRLRDQTWWDRAVRALGQCSDRWGSLRRRLLPRFSPLSQLFSQPGMPLLLFSSRELHRQIENMSFWADATLLTALELIFATTTKLL</sequence>
<organism evidence="1 2">
    <name type="scientific">Paracoccus mangrovi</name>
    <dbReference type="NCBI Taxonomy" id="1715645"/>
    <lineage>
        <taxon>Bacteria</taxon>
        <taxon>Pseudomonadati</taxon>
        <taxon>Pseudomonadota</taxon>
        <taxon>Alphaproteobacteria</taxon>
        <taxon>Rhodobacterales</taxon>
        <taxon>Paracoccaceae</taxon>
        <taxon>Paracoccus</taxon>
    </lineage>
</organism>
<name>A0ABV7RDR9_9RHOB</name>
<comment type="caution">
    <text evidence="1">The sequence shown here is derived from an EMBL/GenBank/DDBJ whole genome shotgun (WGS) entry which is preliminary data.</text>
</comment>
<gene>
    <name evidence="1" type="ORF">ACFOMH_20200</name>
</gene>
<keyword evidence="2" id="KW-1185">Reference proteome</keyword>
<protein>
    <submittedName>
        <fullName evidence="1">Uncharacterized protein</fullName>
    </submittedName>
</protein>
<dbReference type="EMBL" id="JBHRXJ010000029">
    <property type="protein sequence ID" value="MFC3530491.1"/>
    <property type="molecule type" value="Genomic_DNA"/>
</dbReference>
<dbReference type="RefSeq" id="WP_377746730.1">
    <property type="nucleotide sequence ID" value="NZ_JBHRXJ010000029.1"/>
</dbReference>
<proteinExistence type="predicted"/>
<reference evidence="2" key="1">
    <citation type="journal article" date="2019" name="Int. J. Syst. Evol. Microbiol.">
        <title>The Global Catalogue of Microorganisms (GCM) 10K type strain sequencing project: providing services to taxonomists for standard genome sequencing and annotation.</title>
        <authorList>
            <consortium name="The Broad Institute Genomics Platform"/>
            <consortium name="The Broad Institute Genome Sequencing Center for Infectious Disease"/>
            <person name="Wu L."/>
            <person name="Ma J."/>
        </authorList>
    </citation>
    <scope>NUCLEOTIDE SEQUENCE [LARGE SCALE GENOMIC DNA]</scope>
    <source>
        <strain evidence="2">KCTC 42899</strain>
    </source>
</reference>
<dbReference type="Proteomes" id="UP001595721">
    <property type="component" value="Unassembled WGS sequence"/>
</dbReference>
<evidence type="ECO:0000313" key="1">
    <source>
        <dbReference type="EMBL" id="MFC3530491.1"/>
    </source>
</evidence>